<organism evidence="1 2">
    <name type="scientific">Adiantum capillus-veneris</name>
    <name type="common">Maidenhair fern</name>
    <dbReference type="NCBI Taxonomy" id="13818"/>
    <lineage>
        <taxon>Eukaryota</taxon>
        <taxon>Viridiplantae</taxon>
        <taxon>Streptophyta</taxon>
        <taxon>Embryophyta</taxon>
        <taxon>Tracheophyta</taxon>
        <taxon>Polypodiopsida</taxon>
        <taxon>Polypodiidae</taxon>
        <taxon>Polypodiales</taxon>
        <taxon>Pteridineae</taxon>
        <taxon>Pteridaceae</taxon>
        <taxon>Vittarioideae</taxon>
        <taxon>Adiantum</taxon>
    </lineage>
</organism>
<sequence length="76" mass="8477">MIVEAASWLFGSLLLDQPSSSMPQPEIGANFLLGPATWMPQLALHNVPHHLEFVPTAFLFIGEMLRWILFANNDSV</sequence>
<protein>
    <submittedName>
        <fullName evidence="1">Uncharacterized protein</fullName>
    </submittedName>
</protein>
<keyword evidence="2" id="KW-1185">Reference proteome</keyword>
<evidence type="ECO:0000313" key="2">
    <source>
        <dbReference type="Proteomes" id="UP000886520"/>
    </source>
</evidence>
<reference evidence="1" key="1">
    <citation type="submission" date="2021-01" db="EMBL/GenBank/DDBJ databases">
        <title>Adiantum capillus-veneris genome.</title>
        <authorList>
            <person name="Fang Y."/>
            <person name="Liao Q."/>
        </authorList>
    </citation>
    <scope>NUCLEOTIDE SEQUENCE</scope>
    <source>
        <strain evidence="1">H3</strain>
        <tissue evidence="1">Leaf</tissue>
    </source>
</reference>
<accession>A0A9D4UIK0</accession>
<dbReference type="Proteomes" id="UP000886520">
    <property type="component" value="Chromosome 16"/>
</dbReference>
<dbReference type="EMBL" id="JABFUD020000016">
    <property type="protein sequence ID" value="KAI5068563.1"/>
    <property type="molecule type" value="Genomic_DNA"/>
</dbReference>
<proteinExistence type="predicted"/>
<name>A0A9D4UIK0_ADICA</name>
<dbReference type="AlphaFoldDB" id="A0A9D4UIK0"/>
<comment type="caution">
    <text evidence="1">The sequence shown here is derived from an EMBL/GenBank/DDBJ whole genome shotgun (WGS) entry which is preliminary data.</text>
</comment>
<gene>
    <name evidence="1" type="ORF">GOP47_0016908</name>
</gene>
<evidence type="ECO:0000313" key="1">
    <source>
        <dbReference type="EMBL" id="KAI5068563.1"/>
    </source>
</evidence>